<evidence type="ECO:0000313" key="2">
    <source>
        <dbReference type="EMBL" id="KAA9393915.1"/>
    </source>
</evidence>
<evidence type="ECO:0000313" key="3">
    <source>
        <dbReference type="Proteomes" id="UP000325957"/>
    </source>
</evidence>
<dbReference type="RefSeq" id="WP_158034095.1">
    <property type="nucleotide sequence ID" value="NZ_ML708619.1"/>
</dbReference>
<gene>
    <name evidence="2" type="ORF">FCK90_09630</name>
</gene>
<dbReference type="InterPro" id="IPR034660">
    <property type="entry name" value="DinB/YfiT-like"/>
</dbReference>
<dbReference type="AlphaFoldDB" id="A0A5J5KYE8"/>
<proteinExistence type="predicted"/>
<protein>
    <submittedName>
        <fullName evidence="2">DinB family protein</fullName>
    </submittedName>
</protein>
<comment type="caution">
    <text evidence="2">The sequence shown here is derived from an EMBL/GenBank/DDBJ whole genome shotgun (WGS) entry which is preliminary data.</text>
</comment>
<keyword evidence="3" id="KW-1185">Reference proteome</keyword>
<dbReference type="Proteomes" id="UP000325957">
    <property type="component" value="Unassembled WGS sequence"/>
</dbReference>
<accession>A0A5J5KYE8</accession>
<dbReference type="OrthoDB" id="5022306at2"/>
<sequence>MTQASQLDVLTSVIYQFEYHWKEQIRPRLEGLTDAEYLYDPSADRSAWTVHPADERRTEMQAGARDTVVDFAFPEPDPAPFTTIGWRLAHVIVGVLAVRSHAHLGGPEASYQSWDYSPTAEGALEQLDAEVARWFDGIRKFDDARLAQPCGPDEGPWGELPMLDLLLHINRELIHHLAEIALLRDLYAHTR</sequence>
<name>A0A5J5KYE8_9MICC</name>
<reference evidence="2 3" key="1">
    <citation type="submission" date="2019-05" db="EMBL/GenBank/DDBJ databases">
        <title>Kocuria coralli sp. nov., a novel actinobacterium isolated from coral reef seawater.</title>
        <authorList>
            <person name="Li J."/>
        </authorList>
    </citation>
    <scope>NUCLEOTIDE SEQUENCE [LARGE SCALE GENOMIC DNA]</scope>
    <source>
        <strain evidence="2 3">SCSIO 13007</strain>
    </source>
</reference>
<dbReference type="SUPFAM" id="SSF109854">
    <property type="entry name" value="DinB/YfiT-like putative metalloenzymes"/>
    <property type="match status" value="1"/>
</dbReference>
<dbReference type="InterPro" id="IPR024775">
    <property type="entry name" value="DinB-like"/>
</dbReference>
<feature type="domain" description="DinB-like" evidence="1">
    <location>
        <begin position="16"/>
        <end position="180"/>
    </location>
</feature>
<evidence type="ECO:0000259" key="1">
    <source>
        <dbReference type="Pfam" id="PF12867"/>
    </source>
</evidence>
<organism evidence="2 3">
    <name type="scientific">Kocuria coralli</name>
    <dbReference type="NCBI Taxonomy" id="1461025"/>
    <lineage>
        <taxon>Bacteria</taxon>
        <taxon>Bacillati</taxon>
        <taxon>Actinomycetota</taxon>
        <taxon>Actinomycetes</taxon>
        <taxon>Micrococcales</taxon>
        <taxon>Micrococcaceae</taxon>
        <taxon>Kocuria</taxon>
    </lineage>
</organism>
<dbReference type="Pfam" id="PF12867">
    <property type="entry name" value="DinB_2"/>
    <property type="match status" value="1"/>
</dbReference>
<dbReference type="Gene3D" id="1.20.120.450">
    <property type="entry name" value="dinb family like domain"/>
    <property type="match status" value="1"/>
</dbReference>
<dbReference type="EMBL" id="SZWF01000013">
    <property type="protein sequence ID" value="KAA9393915.1"/>
    <property type="molecule type" value="Genomic_DNA"/>
</dbReference>